<dbReference type="EMBL" id="BDOQ01000003">
    <property type="protein sequence ID" value="GBG13477.1"/>
    <property type="molecule type" value="Genomic_DNA"/>
</dbReference>
<accession>A0A2R5F552</accession>
<keyword evidence="3" id="KW-1185">Reference proteome</keyword>
<gene>
    <name evidence="2" type="ORF">NMK_1024</name>
</gene>
<keyword evidence="1" id="KW-0472">Membrane</keyword>
<name>A0A2R5F552_9PROT</name>
<evidence type="ECO:0000313" key="3">
    <source>
        <dbReference type="Proteomes" id="UP000245081"/>
    </source>
</evidence>
<keyword evidence="1" id="KW-1133">Transmembrane helix</keyword>
<dbReference type="Pfam" id="PF11346">
    <property type="entry name" value="DUF3149"/>
    <property type="match status" value="1"/>
</dbReference>
<dbReference type="InterPro" id="IPR021494">
    <property type="entry name" value="DUF3149"/>
</dbReference>
<dbReference type="RefSeq" id="WP_109014675.1">
    <property type="nucleotide sequence ID" value="NZ_BDOQ01000003.1"/>
</dbReference>
<evidence type="ECO:0000313" key="2">
    <source>
        <dbReference type="EMBL" id="GBG13477.1"/>
    </source>
</evidence>
<reference evidence="2 3" key="1">
    <citation type="journal article" date="2018" name="Environ. Microbiol.">
        <title>Isolation and genomic characterization of Novimethylophilus kurashikiensis gen. nov. sp. nov., a new lanthanide-dependent methylotrophic species of Methylophilaceae.</title>
        <authorList>
            <person name="Lv H."/>
            <person name="Sahin N."/>
            <person name="Tani A."/>
        </authorList>
    </citation>
    <scope>NUCLEOTIDE SEQUENCE [LARGE SCALE GENOMIC DNA]</scope>
    <source>
        <strain evidence="2 3">La2-4</strain>
    </source>
</reference>
<evidence type="ECO:0000256" key="1">
    <source>
        <dbReference type="SAM" id="Phobius"/>
    </source>
</evidence>
<comment type="caution">
    <text evidence="2">The sequence shown here is derived from an EMBL/GenBank/DDBJ whole genome shotgun (WGS) entry which is preliminary data.</text>
</comment>
<sequence>MLDVLFKTPVGLMSILTVTGTMVVVSFWLYFIFKKHDN</sequence>
<dbReference type="AlphaFoldDB" id="A0A2R5F552"/>
<keyword evidence="1" id="KW-0812">Transmembrane</keyword>
<organism evidence="2 3">
    <name type="scientific">Novimethylophilus kurashikiensis</name>
    <dbReference type="NCBI Taxonomy" id="1825523"/>
    <lineage>
        <taxon>Bacteria</taxon>
        <taxon>Pseudomonadati</taxon>
        <taxon>Pseudomonadota</taxon>
        <taxon>Betaproteobacteria</taxon>
        <taxon>Nitrosomonadales</taxon>
        <taxon>Methylophilaceae</taxon>
        <taxon>Novimethylophilus</taxon>
    </lineage>
</organism>
<feature type="transmembrane region" description="Helical" evidence="1">
    <location>
        <begin position="12"/>
        <end position="33"/>
    </location>
</feature>
<dbReference type="Proteomes" id="UP000245081">
    <property type="component" value="Unassembled WGS sequence"/>
</dbReference>
<protein>
    <submittedName>
        <fullName evidence="2">Probable potassium transport system protein kup</fullName>
    </submittedName>
</protein>
<proteinExistence type="predicted"/>